<evidence type="ECO:0000259" key="6">
    <source>
        <dbReference type="PROSITE" id="PS51007"/>
    </source>
</evidence>
<dbReference type="InterPro" id="IPR011042">
    <property type="entry name" value="6-blade_b-propeller_TolB-like"/>
</dbReference>
<dbReference type="InterPro" id="IPR011041">
    <property type="entry name" value="Quinoprot_gluc/sorb_DH_b-prop"/>
</dbReference>
<dbReference type="InterPro" id="IPR004155">
    <property type="entry name" value="PBS_lyase_HEAT"/>
</dbReference>
<dbReference type="PANTHER" id="PTHR33546:SF1">
    <property type="entry name" value="LARGE, MULTIFUNCTIONAL SECRETED PROTEIN"/>
    <property type="match status" value="1"/>
</dbReference>
<organism evidence="7 8">
    <name type="scientific">Gimesia panareensis</name>
    <dbReference type="NCBI Taxonomy" id="2527978"/>
    <lineage>
        <taxon>Bacteria</taxon>
        <taxon>Pseudomonadati</taxon>
        <taxon>Planctomycetota</taxon>
        <taxon>Planctomycetia</taxon>
        <taxon>Planctomycetales</taxon>
        <taxon>Planctomycetaceae</taxon>
        <taxon>Gimesia</taxon>
    </lineage>
</organism>
<dbReference type="Gene3D" id="1.10.760.10">
    <property type="entry name" value="Cytochrome c-like domain"/>
    <property type="match status" value="1"/>
</dbReference>
<keyword evidence="3 4" id="KW-0408">Iron</keyword>
<evidence type="ECO:0000256" key="5">
    <source>
        <dbReference type="SAM" id="SignalP"/>
    </source>
</evidence>
<gene>
    <name evidence="7" type="ORF">Pan153_39950</name>
</gene>
<evidence type="ECO:0000256" key="2">
    <source>
        <dbReference type="ARBA" id="ARBA00022723"/>
    </source>
</evidence>
<dbReference type="OrthoDB" id="228131at2"/>
<sequence length="1161" mass="128134" precursor="true">MINSAAPNLQRFIVCFACLLALLTGSTSWAQRDLTDIPPPDPELERKSFKVAEGFEVNLYAADPQIAKPIQMNFDPQGRLWIASSEIYPHIKPGETANDKILIVEDKDGDGVADKTTVFADGLLIPTAVMPGDGGAYVGNSTELLHLKDTDGDGKADVRKTELAGFGTEDTHHILHTLRWGPGGHLYFNQSIYIHSHIETPYGVRRLNGGGIWKYRPAAMDLEVVMRGMVNSWGHHFDRWGQSFCTDGAYGEGINYTFPGAAFVTAVGMDRILKGLNPGSPKHCGLEILSGRHLPEEWQGNMITNDFRGHRVCRFVVTENESGYVSREQVELIKTDHVAFRPIDVKMGPDGAIYIADWYNPIIQHGEVDFRDPRRDHTHGRIWRVTYKGKPTLPRPNLVGATNQELLDYLKAPEEWTRQNAKNVLRERGREKVEGDLKTWLKNLDPQDSQYEHNRLEGLWVAECIASPQPELLKECLQAKDGRARAAAVRVAREWRDKLPETYALIAPLANDKHPRVRLEAVRALSAYDQPTVLTDAYQALDHPVDEFLDYALWLTTRETKAIWLPQVLAGKSDLQKDPRKLTFALTAINSPEVTPVITKLIQSGEMPDSQLQSSLNLMAKFGNANDLEQLFAQALNPKTKPAQQAAILRSLAQAYQTRKVRPAGYIDELQHLFGSKQLAVQQAAIDCAGLWKLESLQTPIRELAASDQTQVELRKASLFALARLGGNENRVMLLKLSETDPSIDLRIAAIAALAEVNVKQAAIQAVNLMSSVETPAQLSAVANIFLQRKGGAGILVNALKGKTISKDTAIQLSRLVQSSGRSNPNLDKAIAAAGGLSSSGAPQPVKLSPEEMAQLIQEVRTKGDPQRGEAIFRREDLSCLKCHSIGGAGGKVGPDIISLGGSSQPDYIVDSLLDPNKAVKENYNAVTVVTVQGKVHSGVLVRRTDTQLVLRDANDNLMNVPLDQIDEEVPAASLMPVGLLDKLTRQELVDLVRFLSELGKTDAYTIGKERVVRRWRVMKNTPAAMNAIRRTRHATAATENPAFVWEPAYSRVDGNLPVNHLDEIGRLHVSKRARGAAFLRCELEATTPGKAILKFNSIDGLKMWLGEKPVALQPETEVELSKGINQLTFALELLPERDVLRLEVKDAPDSPAQVQIVSGK</sequence>
<dbReference type="GO" id="GO:0020037">
    <property type="term" value="F:heme binding"/>
    <property type="evidence" value="ECO:0007669"/>
    <property type="project" value="InterPro"/>
</dbReference>
<dbReference type="Pfam" id="PF23500">
    <property type="entry name" value="DUF7133"/>
    <property type="match status" value="2"/>
</dbReference>
<dbReference type="SUPFAM" id="SSF46626">
    <property type="entry name" value="Cytochrome c"/>
    <property type="match status" value="1"/>
</dbReference>
<dbReference type="InterPro" id="IPR011989">
    <property type="entry name" value="ARM-like"/>
</dbReference>
<dbReference type="GO" id="GO:0009055">
    <property type="term" value="F:electron transfer activity"/>
    <property type="evidence" value="ECO:0007669"/>
    <property type="project" value="InterPro"/>
</dbReference>
<dbReference type="PANTHER" id="PTHR33546">
    <property type="entry name" value="LARGE, MULTIFUNCTIONAL SECRETED PROTEIN-RELATED"/>
    <property type="match status" value="1"/>
</dbReference>
<dbReference type="InterPro" id="IPR013428">
    <property type="entry name" value="Membrane-bound_put_N"/>
</dbReference>
<dbReference type="InterPro" id="IPR009056">
    <property type="entry name" value="Cyt_c-like_dom"/>
</dbReference>
<evidence type="ECO:0000313" key="8">
    <source>
        <dbReference type="Proteomes" id="UP000320839"/>
    </source>
</evidence>
<dbReference type="Proteomes" id="UP000320839">
    <property type="component" value="Chromosome"/>
</dbReference>
<feature type="signal peptide" evidence="5">
    <location>
        <begin position="1"/>
        <end position="30"/>
    </location>
</feature>
<reference evidence="7 8" key="1">
    <citation type="submission" date="2019-02" db="EMBL/GenBank/DDBJ databases">
        <title>Deep-cultivation of Planctomycetes and their phenomic and genomic characterization uncovers novel biology.</title>
        <authorList>
            <person name="Wiegand S."/>
            <person name="Jogler M."/>
            <person name="Boedeker C."/>
            <person name="Pinto D."/>
            <person name="Vollmers J."/>
            <person name="Rivas-Marin E."/>
            <person name="Kohn T."/>
            <person name="Peeters S.H."/>
            <person name="Heuer A."/>
            <person name="Rast P."/>
            <person name="Oberbeckmann S."/>
            <person name="Bunk B."/>
            <person name="Jeske O."/>
            <person name="Meyerdierks A."/>
            <person name="Storesund J.E."/>
            <person name="Kallscheuer N."/>
            <person name="Luecker S."/>
            <person name="Lage O.M."/>
            <person name="Pohl T."/>
            <person name="Merkel B.J."/>
            <person name="Hornburger P."/>
            <person name="Mueller R.-W."/>
            <person name="Bruemmer F."/>
            <person name="Labrenz M."/>
            <person name="Spormann A.M."/>
            <person name="Op den Camp H."/>
            <person name="Overmann J."/>
            <person name="Amann R."/>
            <person name="Jetten M.S.M."/>
            <person name="Mascher T."/>
            <person name="Medema M.H."/>
            <person name="Devos D.P."/>
            <person name="Kaster A.-K."/>
            <person name="Ovreas L."/>
            <person name="Rohde M."/>
            <person name="Galperin M.Y."/>
            <person name="Jogler C."/>
        </authorList>
    </citation>
    <scope>NUCLEOTIDE SEQUENCE [LARGE SCALE GENOMIC DNA]</scope>
    <source>
        <strain evidence="7 8">Pan153</strain>
    </source>
</reference>
<dbReference type="InterPro" id="IPR016024">
    <property type="entry name" value="ARM-type_fold"/>
</dbReference>
<dbReference type="AlphaFoldDB" id="A0A518FSN7"/>
<protein>
    <recommendedName>
        <fullName evidence="6">Cytochrome c domain-containing protein</fullName>
    </recommendedName>
</protein>
<keyword evidence="5" id="KW-0732">Signal</keyword>
<evidence type="ECO:0000256" key="4">
    <source>
        <dbReference type="PROSITE-ProRule" id="PRU00433"/>
    </source>
</evidence>
<keyword evidence="2 4" id="KW-0479">Metal-binding</keyword>
<dbReference type="SMART" id="SM00567">
    <property type="entry name" value="EZ_HEAT"/>
    <property type="match status" value="3"/>
</dbReference>
<dbReference type="PROSITE" id="PS51007">
    <property type="entry name" value="CYTC"/>
    <property type="match status" value="1"/>
</dbReference>
<dbReference type="Gene3D" id="1.25.10.10">
    <property type="entry name" value="Leucine-rich Repeat Variant"/>
    <property type="match status" value="2"/>
</dbReference>
<dbReference type="NCBIfam" id="TIGR02604">
    <property type="entry name" value="Piru_Ver_Nterm"/>
    <property type="match status" value="1"/>
</dbReference>
<name>A0A518FSN7_9PLAN</name>
<dbReference type="RefSeq" id="WP_145457373.1">
    <property type="nucleotide sequence ID" value="NZ_CP036317.1"/>
</dbReference>
<dbReference type="EMBL" id="CP036317">
    <property type="protein sequence ID" value="QDV19330.1"/>
    <property type="molecule type" value="Genomic_DNA"/>
</dbReference>
<dbReference type="InterPro" id="IPR055557">
    <property type="entry name" value="DUF7133"/>
</dbReference>
<evidence type="ECO:0000313" key="7">
    <source>
        <dbReference type="EMBL" id="QDV19330.1"/>
    </source>
</evidence>
<dbReference type="Pfam" id="PF13646">
    <property type="entry name" value="HEAT_2"/>
    <property type="match status" value="1"/>
</dbReference>
<dbReference type="SUPFAM" id="SSF48371">
    <property type="entry name" value="ARM repeat"/>
    <property type="match status" value="1"/>
</dbReference>
<dbReference type="GO" id="GO:0046872">
    <property type="term" value="F:metal ion binding"/>
    <property type="evidence" value="ECO:0007669"/>
    <property type="project" value="UniProtKB-KW"/>
</dbReference>
<dbReference type="NCBIfam" id="TIGR02603">
    <property type="entry name" value="CxxCH_TIGR02603"/>
    <property type="match status" value="1"/>
</dbReference>
<evidence type="ECO:0000256" key="1">
    <source>
        <dbReference type="ARBA" id="ARBA00022617"/>
    </source>
</evidence>
<feature type="domain" description="Cytochrome c" evidence="6">
    <location>
        <begin position="864"/>
        <end position="1000"/>
    </location>
</feature>
<evidence type="ECO:0000256" key="3">
    <source>
        <dbReference type="ARBA" id="ARBA00023004"/>
    </source>
</evidence>
<accession>A0A518FSN7</accession>
<keyword evidence="1 4" id="KW-0349">Heme</keyword>
<dbReference type="Gene3D" id="2.120.10.30">
    <property type="entry name" value="TolB, C-terminal domain"/>
    <property type="match status" value="1"/>
</dbReference>
<proteinExistence type="predicted"/>
<dbReference type="InterPro" id="IPR036909">
    <property type="entry name" value="Cyt_c-like_dom_sf"/>
</dbReference>
<dbReference type="InterPro" id="IPR013427">
    <property type="entry name" value="Haem-bd_dom_put"/>
</dbReference>
<feature type="chain" id="PRO_5021756006" description="Cytochrome c domain-containing protein" evidence="5">
    <location>
        <begin position="31"/>
        <end position="1161"/>
    </location>
</feature>
<dbReference type="SUPFAM" id="SSF50952">
    <property type="entry name" value="Soluble quinoprotein glucose dehydrogenase"/>
    <property type="match status" value="1"/>
</dbReference>